<evidence type="ECO:0000313" key="2">
    <source>
        <dbReference type="EMBL" id="CAF9932988.1"/>
    </source>
</evidence>
<protein>
    <recommendedName>
        <fullName evidence="1">3'-5' exonuclease domain-containing protein</fullName>
    </recommendedName>
</protein>
<dbReference type="PANTHER" id="PTHR43040">
    <property type="entry name" value="RIBONUCLEASE D"/>
    <property type="match status" value="1"/>
</dbReference>
<evidence type="ECO:0000313" key="3">
    <source>
        <dbReference type="Proteomes" id="UP000664169"/>
    </source>
</evidence>
<dbReference type="AlphaFoldDB" id="A0A8H3FXX6"/>
<dbReference type="GO" id="GO:0008408">
    <property type="term" value="F:3'-5' exonuclease activity"/>
    <property type="evidence" value="ECO:0007669"/>
    <property type="project" value="InterPro"/>
</dbReference>
<dbReference type="InterPro" id="IPR012337">
    <property type="entry name" value="RNaseH-like_sf"/>
</dbReference>
<organism evidence="2 3">
    <name type="scientific">Gomphillus americanus</name>
    <dbReference type="NCBI Taxonomy" id="1940652"/>
    <lineage>
        <taxon>Eukaryota</taxon>
        <taxon>Fungi</taxon>
        <taxon>Dikarya</taxon>
        <taxon>Ascomycota</taxon>
        <taxon>Pezizomycotina</taxon>
        <taxon>Lecanoromycetes</taxon>
        <taxon>OSLEUM clade</taxon>
        <taxon>Ostropomycetidae</taxon>
        <taxon>Ostropales</taxon>
        <taxon>Graphidaceae</taxon>
        <taxon>Gomphilloideae</taxon>
        <taxon>Gomphillus</taxon>
    </lineage>
</organism>
<dbReference type="Pfam" id="PF01612">
    <property type="entry name" value="DNA_pol_A_exo1"/>
    <property type="match status" value="1"/>
</dbReference>
<name>A0A8H3FXX6_9LECA</name>
<gene>
    <name evidence="2" type="ORF">GOMPHAMPRED_007115</name>
</gene>
<reference evidence="2" key="1">
    <citation type="submission" date="2021-03" db="EMBL/GenBank/DDBJ databases">
        <authorList>
            <person name="Tagirdzhanova G."/>
        </authorList>
    </citation>
    <scope>NUCLEOTIDE SEQUENCE</scope>
</reference>
<feature type="domain" description="3'-5' exonuclease" evidence="1">
    <location>
        <begin position="9"/>
        <end position="116"/>
    </location>
</feature>
<sequence length="286" mass="32311">MPTDSCWTMVDSRESLEAMLDEFAICSKGPPDLFVDLEGDNLGRSGTLSILQILLLPKPHVYLIDCLKLRADAFEARNSKGTNLKDILESSEIKKAIFDVRNDSAALYHQYAKCIEFDLALTPTERLHCLELKQQGRRLYEPSLGGSYAVFGERPLKEEVMKYCVQDVCILPVAWNTYSKKMSSIWRQRVLAETVRRIQETKSLNYDGKGRHMAEAPTSFMSRAHLARGIVGQEHVLKDADIGQCLRIMSGEGIADTQKLKSQGSNLSWQVDFQSLIDSFDNQKLE</sequence>
<keyword evidence="3" id="KW-1185">Reference proteome</keyword>
<dbReference type="GO" id="GO:0006139">
    <property type="term" value="P:nucleobase-containing compound metabolic process"/>
    <property type="evidence" value="ECO:0007669"/>
    <property type="project" value="InterPro"/>
</dbReference>
<dbReference type="SUPFAM" id="SSF53098">
    <property type="entry name" value="Ribonuclease H-like"/>
    <property type="match status" value="1"/>
</dbReference>
<accession>A0A8H3FXX6</accession>
<evidence type="ECO:0000259" key="1">
    <source>
        <dbReference type="Pfam" id="PF01612"/>
    </source>
</evidence>
<dbReference type="Gene3D" id="3.30.420.10">
    <property type="entry name" value="Ribonuclease H-like superfamily/Ribonuclease H"/>
    <property type="match status" value="1"/>
</dbReference>
<dbReference type="OrthoDB" id="26838at2759"/>
<dbReference type="GO" id="GO:0003676">
    <property type="term" value="F:nucleic acid binding"/>
    <property type="evidence" value="ECO:0007669"/>
    <property type="project" value="InterPro"/>
</dbReference>
<dbReference type="PANTHER" id="PTHR43040:SF1">
    <property type="entry name" value="RIBONUCLEASE D"/>
    <property type="match status" value="1"/>
</dbReference>
<dbReference type="InterPro" id="IPR036397">
    <property type="entry name" value="RNaseH_sf"/>
</dbReference>
<dbReference type="InterPro" id="IPR002562">
    <property type="entry name" value="3'-5'_exonuclease_dom"/>
</dbReference>
<proteinExistence type="predicted"/>
<dbReference type="Proteomes" id="UP000664169">
    <property type="component" value="Unassembled WGS sequence"/>
</dbReference>
<dbReference type="EMBL" id="CAJPDQ010000050">
    <property type="protein sequence ID" value="CAF9932988.1"/>
    <property type="molecule type" value="Genomic_DNA"/>
</dbReference>
<comment type="caution">
    <text evidence="2">The sequence shown here is derived from an EMBL/GenBank/DDBJ whole genome shotgun (WGS) entry which is preliminary data.</text>
</comment>